<evidence type="ECO:0008006" key="6">
    <source>
        <dbReference type="Google" id="ProtNLM"/>
    </source>
</evidence>
<feature type="domain" description="At1g61320/AtMIF1 LRR" evidence="3">
    <location>
        <begin position="86"/>
        <end position="241"/>
    </location>
</feature>
<reference evidence="4" key="1">
    <citation type="submission" date="2022-12" db="EMBL/GenBank/DDBJ databases">
        <title>Draft genome assemblies for two species of Escallonia (Escalloniales).</title>
        <authorList>
            <person name="Chanderbali A."/>
            <person name="Dervinis C."/>
            <person name="Anghel I."/>
            <person name="Soltis D."/>
            <person name="Soltis P."/>
            <person name="Zapata F."/>
        </authorList>
    </citation>
    <scope>NUCLEOTIDE SEQUENCE</scope>
    <source>
        <strain evidence="4">UCBG92.1500</strain>
        <tissue evidence="4">Leaf</tissue>
    </source>
</reference>
<dbReference type="Gene3D" id="3.80.10.10">
    <property type="entry name" value="Ribonuclease Inhibitor"/>
    <property type="match status" value="1"/>
</dbReference>
<dbReference type="Pfam" id="PF00646">
    <property type="entry name" value="F-box"/>
    <property type="match status" value="1"/>
</dbReference>
<evidence type="ECO:0000256" key="1">
    <source>
        <dbReference type="SAM" id="MobiDB-lite"/>
    </source>
</evidence>
<dbReference type="InterPro" id="IPR032675">
    <property type="entry name" value="LRR_dom_sf"/>
</dbReference>
<protein>
    <recommendedName>
        <fullName evidence="6">F-box domain-containing protein</fullName>
    </recommendedName>
</protein>
<dbReference type="PANTHER" id="PTHR31293:SF12">
    <property type="entry name" value="RNI-LIKE SUPERFAMILY PROTEIN"/>
    <property type="match status" value="1"/>
</dbReference>
<dbReference type="InterPro" id="IPR001810">
    <property type="entry name" value="F-box_dom"/>
</dbReference>
<dbReference type="SUPFAM" id="SSF52047">
    <property type="entry name" value="RNI-like"/>
    <property type="match status" value="1"/>
</dbReference>
<comment type="caution">
    <text evidence="4">The sequence shown here is derived from an EMBL/GenBank/DDBJ whole genome shotgun (WGS) entry which is preliminary data.</text>
</comment>
<dbReference type="InterPro" id="IPR053781">
    <property type="entry name" value="F-box_AtFBL13-like"/>
</dbReference>
<dbReference type="SUPFAM" id="SSF81383">
    <property type="entry name" value="F-box domain"/>
    <property type="match status" value="1"/>
</dbReference>
<dbReference type="EMBL" id="JAVXUO010003108">
    <property type="protein sequence ID" value="KAK2966703.1"/>
    <property type="molecule type" value="Genomic_DNA"/>
</dbReference>
<name>A0AA88TZP8_9ASTE</name>
<dbReference type="CDD" id="cd22160">
    <property type="entry name" value="F-box_AtFBL13-like"/>
    <property type="match status" value="1"/>
</dbReference>
<dbReference type="InterPro" id="IPR055357">
    <property type="entry name" value="LRR_At1g61320_AtMIF1"/>
</dbReference>
<evidence type="ECO:0000259" key="3">
    <source>
        <dbReference type="Pfam" id="PF23622"/>
    </source>
</evidence>
<dbReference type="InterPro" id="IPR055294">
    <property type="entry name" value="FBL60-like"/>
</dbReference>
<dbReference type="InterPro" id="IPR036047">
    <property type="entry name" value="F-box-like_dom_sf"/>
</dbReference>
<dbReference type="AlphaFoldDB" id="A0AA88TZP8"/>
<gene>
    <name evidence="4" type="ORF">RJ640_007990</name>
</gene>
<feature type="domain" description="F-box" evidence="2">
    <location>
        <begin position="5"/>
        <end position="41"/>
    </location>
</feature>
<accession>A0AA88TZP8</accession>
<feature type="region of interest" description="Disordered" evidence="1">
    <location>
        <begin position="241"/>
        <end position="283"/>
    </location>
</feature>
<dbReference type="Proteomes" id="UP001187471">
    <property type="component" value="Unassembled WGS sequence"/>
</dbReference>
<keyword evidence="5" id="KW-1185">Reference proteome</keyword>
<evidence type="ECO:0000313" key="5">
    <source>
        <dbReference type="Proteomes" id="UP001187471"/>
    </source>
</evidence>
<proteinExistence type="predicted"/>
<dbReference type="PANTHER" id="PTHR31293">
    <property type="entry name" value="RNI-LIKE SUPERFAMILY PROTEIN"/>
    <property type="match status" value="1"/>
</dbReference>
<sequence length="390" mass="44566">MDRVSELPDFVLQHIQSFLSTKQAAQTSVLSKAWQRAWSTRPTLDFDQSYFCRALQPLESRDNFLGFAGRTLQRYLVENLRIERFRLSVIMVDGSMLSFVEECIGTSVKSGVEELDLSFMALGLFYTVPQRIFTAKSLKVLKVRGDMSQPVEVRSDHVINLCYLKVLSLDYVYVDDRTIQNFISGCPLVENLILRNCEGLKEIKVDDKVNCLKEFRIESMYELEQVDIEAPRLELLRKTEHTAEEDGGVEEGLIIKQSDRKDQESESEAVKTSNEEDIHESGASIFGRVAEEGDKKNGSSIIKALVTYVKQGIALSRRSKELKRYTLHFTSYDLHSEIIRSVVDLKNIKVDEQLHYLKESRIAIGRTLEPERVDIEAPNKDSSSIIESSY</sequence>
<dbReference type="Pfam" id="PF23622">
    <property type="entry name" value="LRR_At1g61320_AtMIF1"/>
    <property type="match status" value="1"/>
</dbReference>
<evidence type="ECO:0000313" key="4">
    <source>
        <dbReference type="EMBL" id="KAK2966703.1"/>
    </source>
</evidence>
<evidence type="ECO:0000259" key="2">
    <source>
        <dbReference type="Pfam" id="PF00646"/>
    </source>
</evidence>
<organism evidence="4 5">
    <name type="scientific">Escallonia rubra</name>
    <dbReference type="NCBI Taxonomy" id="112253"/>
    <lineage>
        <taxon>Eukaryota</taxon>
        <taxon>Viridiplantae</taxon>
        <taxon>Streptophyta</taxon>
        <taxon>Embryophyta</taxon>
        <taxon>Tracheophyta</taxon>
        <taxon>Spermatophyta</taxon>
        <taxon>Magnoliopsida</taxon>
        <taxon>eudicotyledons</taxon>
        <taxon>Gunneridae</taxon>
        <taxon>Pentapetalae</taxon>
        <taxon>asterids</taxon>
        <taxon>campanulids</taxon>
        <taxon>Escalloniales</taxon>
        <taxon>Escalloniaceae</taxon>
        <taxon>Escallonia</taxon>
    </lineage>
</organism>